<reference evidence="8 9" key="1">
    <citation type="submission" date="2022-07" db="EMBL/GenBank/DDBJ databases">
        <title>Fecal culturing of patients with breast cancer.</title>
        <authorList>
            <person name="Teng N.M.Y."/>
            <person name="Kiu R."/>
            <person name="Evans R."/>
            <person name="Baker D.J."/>
            <person name="Zenner C."/>
            <person name="Robinson S.D."/>
            <person name="Hall L.J."/>
        </authorList>
    </citation>
    <scope>NUCLEOTIDE SEQUENCE [LARGE SCALE GENOMIC DNA]</scope>
    <source>
        <strain evidence="8 9">LH1063</strain>
    </source>
</reference>
<feature type="transmembrane region" description="Helical" evidence="6">
    <location>
        <begin position="74"/>
        <end position="94"/>
    </location>
</feature>
<dbReference type="Proteomes" id="UP001205603">
    <property type="component" value="Unassembled WGS sequence"/>
</dbReference>
<keyword evidence="5 6" id="KW-0472">Membrane</keyword>
<accession>A0ABT1MJX6</accession>
<evidence type="ECO:0000256" key="4">
    <source>
        <dbReference type="ARBA" id="ARBA00022989"/>
    </source>
</evidence>
<feature type="transmembrane region" description="Helical" evidence="6">
    <location>
        <begin position="274"/>
        <end position="291"/>
    </location>
</feature>
<comment type="subcellular location">
    <subcellularLocation>
        <location evidence="1">Cell inner membrane</location>
        <topology evidence="1">Multi-pass membrane protein</topology>
    </subcellularLocation>
</comment>
<feature type="transmembrane region" description="Helical" evidence="6">
    <location>
        <begin position="331"/>
        <end position="349"/>
    </location>
</feature>
<dbReference type="InterPro" id="IPR011701">
    <property type="entry name" value="MFS"/>
</dbReference>
<evidence type="ECO:0000256" key="6">
    <source>
        <dbReference type="SAM" id="Phobius"/>
    </source>
</evidence>
<dbReference type="EMBL" id="JANDHW010000006">
    <property type="protein sequence ID" value="MCP9611993.1"/>
    <property type="molecule type" value="Genomic_DNA"/>
</dbReference>
<name>A0ABT1MJX6_9BACT</name>
<dbReference type="PROSITE" id="PS50850">
    <property type="entry name" value="MFS"/>
    <property type="match status" value="1"/>
</dbReference>
<feature type="transmembrane region" description="Helical" evidence="6">
    <location>
        <begin position="249"/>
        <end position="267"/>
    </location>
</feature>
<feature type="transmembrane region" description="Helical" evidence="6">
    <location>
        <begin position="44"/>
        <end position="65"/>
    </location>
</feature>
<evidence type="ECO:0000256" key="1">
    <source>
        <dbReference type="ARBA" id="ARBA00004429"/>
    </source>
</evidence>
<dbReference type="SUPFAM" id="SSF103473">
    <property type="entry name" value="MFS general substrate transporter"/>
    <property type="match status" value="1"/>
</dbReference>
<keyword evidence="3 6" id="KW-0812">Transmembrane</keyword>
<evidence type="ECO:0000313" key="9">
    <source>
        <dbReference type="Proteomes" id="UP001205603"/>
    </source>
</evidence>
<dbReference type="InterPro" id="IPR036259">
    <property type="entry name" value="MFS_trans_sf"/>
</dbReference>
<feature type="transmembrane region" description="Helical" evidence="6">
    <location>
        <begin position="12"/>
        <end position="32"/>
    </location>
</feature>
<organism evidence="8 9">
    <name type="scientific">Coprobacter tertius</name>
    <dbReference type="NCBI Taxonomy" id="2944915"/>
    <lineage>
        <taxon>Bacteria</taxon>
        <taxon>Pseudomonadati</taxon>
        <taxon>Bacteroidota</taxon>
        <taxon>Bacteroidia</taxon>
        <taxon>Bacteroidales</taxon>
        <taxon>Barnesiellaceae</taxon>
        <taxon>Coprobacter</taxon>
    </lineage>
</organism>
<dbReference type="InterPro" id="IPR020846">
    <property type="entry name" value="MFS_dom"/>
</dbReference>
<keyword evidence="2" id="KW-1003">Cell membrane</keyword>
<comment type="caution">
    <text evidence="8">The sequence shown here is derived from an EMBL/GenBank/DDBJ whole genome shotgun (WGS) entry which is preliminary data.</text>
</comment>
<evidence type="ECO:0000256" key="3">
    <source>
        <dbReference type="ARBA" id="ARBA00022692"/>
    </source>
</evidence>
<keyword evidence="4 6" id="KW-1133">Transmembrane helix</keyword>
<dbReference type="Gene3D" id="1.20.1250.20">
    <property type="entry name" value="MFS general substrate transporter like domains"/>
    <property type="match status" value="2"/>
</dbReference>
<evidence type="ECO:0000313" key="8">
    <source>
        <dbReference type="EMBL" id="MCP9611993.1"/>
    </source>
</evidence>
<sequence length="384" mass="42270">MIKKINNSLPAIFFGYFIMGLVDIVGVSANYVKNDFRLSDSTTSFLPMLAFISFAFLAIPSGLLMNKIGRKNSVLISFIITLVALVIPITGYSFGHMLTAFALVGIGNTLMQTSINPLLGDVVSAERLTSSLTLGQFFRSLSSALGPVLLTGILLITGNWRNLFILYAILTLSACIWLWKIPVFERKELQRRPREEKNIFLLFKDKYILMLFVSLFLFVGIDVGMNVNIPEFLRDRCGLSLTQAGLGPSLYFIARITGSLIGAFLMLRIRSSVIFLISMIIGVLIFTFMMLTNSIMVILICIFIIGLMCSNVFSILLALALQHRTERANEVSGLMIMAVSGGAVVPLLTGTLNDISGHSSGMYIFLACFILLSGAAIIIIRKKK</sequence>
<dbReference type="PANTHER" id="PTHR43702:SF3">
    <property type="entry name" value="PROTEIN TSGA"/>
    <property type="match status" value="1"/>
</dbReference>
<protein>
    <submittedName>
        <fullName evidence="8">MFS transporter</fullName>
    </submittedName>
</protein>
<feature type="domain" description="Major facilitator superfamily (MFS) profile" evidence="7">
    <location>
        <begin position="1"/>
        <end position="384"/>
    </location>
</feature>
<dbReference type="PANTHER" id="PTHR43702">
    <property type="entry name" value="L-FUCOSE-PROTON SYMPORTER"/>
    <property type="match status" value="1"/>
</dbReference>
<evidence type="ECO:0000259" key="7">
    <source>
        <dbReference type="PROSITE" id="PS50850"/>
    </source>
</evidence>
<feature type="transmembrane region" description="Helical" evidence="6">
    <location>
        <begin position="164"/>
        <end position="184"/>
    </location>
</feature>
<dbReference type="InterPro" id="IPR050375">
    <property type="entry name" value="MFS_TsgA-like"/>
</dbReference>
<feature type="transmembrane region" description="Helical" evidence="6">
    <location>
        <begin position="361"/>
        <end position="380"/>
    </location>
</feature>
<proteinExistence type="predicted"/>
<gene>
    <name evidence="8" type="ORF">NMU02_07815</name>
</gene>
<keyword evidence="9" id="KW-1185">Reference proteome</keyword>
<dbReference type="RefSeq" id="WP_255027202.1">
    <property type="nucleotide sequence ID" value="NZ_JANDHW010000006.1"/>
</dbReference>
<evidence type="ECO:0000256" key="2">
    <source>
        <dbReference type="ARBA" id="ARBA00022475"/>
    </source>
</evidence>
<dbReference type="Pfam" id="PF07690">
    <property type="entry name" value="MFS_1"/>
    <property type="match status" value="1"/>
</dbReference>
<evidence type="ECO:0000256" key="5">
    <source>
        <dbReference type="ARBA" id="ARBA00023136"/>
    </source>
</evidence>
<feature type="transmembrane region" description="Helical" evidence="6">
    <location>
        <begin position="207"/>
        <end position="229"/>
    </location>
</feature>
<feature type="transmembrane region" description="Helical" evidence="6">
    <location>
        <begin position="297"/>
        <end position="319"/>
    </location>
</feature>